<evidence type="ECO:0000313" key="10">
    <source>
        <dbReference type="EMBL" id="KAB8336819.1"/>
    </source>
</evidence>
<reference evidence="10 11" key="1">
    <citation type="submission" date="2019-06" db="EMBL/GenBank/DDBJ databases">
        <title>A chromosomal-level reference genome of Carpinus fangiana (Coryloideae, Betulaceae).</title>
        <authorList>
            <person name="Yang X."/>
            <person name="Wang Z."/>
            <person name="Zhang L."/>
            <person name="Hao G."/>
            <person name="Liu J."/>
            <person name="Yang Y."/>
        </authorList>
    </citation>
    <scope>NUCLEOTIDE SEQUENCE [LARGE SCALE GENOMIC DNA]</scope>
    <source>
        <strain evidence="10">Cfa_2016G</strain>
        <tissue evidence="10">Leaf</tissue>
    </source>
</reference>
<keyword evidence="4" id="KW-0999">Mitochondrion inner membrane</keyword>
<comment type="subcellular location">
    <subcellularLocation>
        <location evidence="1">Mitochondrion inner membrane</location>
    </subcellularLocation>
</comment>
<dbReference type="GO" id="GO:0042407">
    <property type="term" value="P:cristae formation"/>
    <property type="evidence" value="ECO:0007669"/>
    <property type="project" value="TreeGrafter"/>
</dbReference>
<feature type="compositionally biased region" description="Polar residues" evidence="9">
    <location>
        <begin position="1"/>
        <end position="17"/>
    </location>
</feature>
<organism evidence="10 11">
    <name type="scientific">Carpinus fangiana</name>
    <dbReference type="NCBI Taxonomy" id="176857"/>
    <lineage>
        <taxon>Eukaryota</taxon>
        <taxon>Viridiplantae</taxon>
        <taxon>Streptophyta</taxon>
        <taxon>Embryophyta</taxon>
        <taxon>Tracheophyta</taxon>
        <taxon>Spermatophyta</taxon>
        <taxon>Magnoliopsida</taxon>
        <taxon>eudicotyledons</taxon>
        <taxon>Gunneridae</taxon>
        <taxon>Pentapetalae</taxon>
        <taxon>rosids</taxon>
        <taxon>fabids</taxon>
        <taxon>Fagales</taxon>
        <taxon>Betulaceae</taxon>
        <taxon>Carpinus</taxon>
    </lineage>
</organism>
<protein>
    <recommendedName>
        <fullName evidence="12">Mitofilin</fullName>
    </recommendedName>
</protein>
<keyword evidence="3" id="KW-0812">Transmembrane</keyword>
<keyword evidence="7" id="KW-0472">Membrane</keyword>
<feature type="compositionally biased region" description="Basic and acidic residues" evidence="9">
    <location>
        <begin position="61"/>
        <end position="75"/>
    </location>
</feature>
<evidence type="ECO:0000256" key="6">
    <source>
        <dbReference type="ARBA" id="ARBA00023128"/>
    </source>
</evidence>
<feature type="region of interest" description="Disordered" evidence="9">
    <location>
        <begin position="1"/>
        <end position="75"/>
    </location>
</feature>
<dbReference type="Pfam" id="PF09731">
    <property type="entry name" value="Mitofilin"/>
    <property type="match status" value="1"/>
</dbReference>
<dbReference type="GO" id="GO:0061617">
    <property type="term" value="C:MICOS complex"/>
    <property type="evidence" value="ECO:0007669"/>
    <property type="project" value="TreeGrafter"/>
</dbReference>
<proteinExistence type="inferred from homology"/>
<evidence type="ECO:0000256" key="4">
    <source>
        <dbReference type="ARBA" id="ARBA00022792"/>
    </source>
</evidence>
<dbReference type="PANTHER" id="PTHR15415:SF7">
    <property type="entry name" value="MICOS COMPLEX SUBUNIT MIC60"/>
    <property type="match status" value="1"/>
</dbReference>
<evidence type="ECO:0000256" key="7">
    <source>
        <dbReference type="ARBA" id="ARBA00023136"/>
    </source>
</evidence>
<comment type="similarity">
    <text evidence="2">Belongs to the MICOS complex subunit Mic60 family.</text>
</comment>
<evidence type="ECO:0000256" key="9">
    <source>
        <dbReference type="SAM" id="MobiDB-lite"/>
    </source>
</evidence>
<evidence type="ECO:0000256" key="2">
    <source>
        <dbReference type="ARBA" id="ARBA00010877"/>
    </source>
</evidence>
<evidence type="ECO:0000256" key="8">
    <source>
        <dbReference type="SAM" id="Coils"/>
    </source>
</evidence>
<accession>A0A5N6KP05</accession>
<dbReference type="EMBL" id="VIBQ01000009">
    <property type="protein sequence ID" value="KAB8336819.1"/>
    <property type="molecule type" value="Genomic_DNA"/>
</dbReference>
<dbReference type="PANTHER" id="PTHR15415">
    <property type="entry name" value="MITOFILIN"/>
    <property type="match status" value="1"/>
</dbReference>
<dbReference type="Proteomes" id="UP000327013">
    <property type="component" value="Unassembled WGS sequence"/>
</dbReference>
<evidence type="ECO:0000313" key="11">
    <source>
        <dbReference type="Proteomes" id="UP000327013"/>
    </source>
</evidence>
<feature type="coiled-coil region" evidence="8">
    <location>
        <begin position="180"/>
        <end position="215"/>
    </location>
</feature>
<dbReference type="AlphaFoldDB" id="A0A5N6KP05"/>
<dbReference type="OrthoDB" id="10261039at2759"/>
<keyword evidence="5" id="KW-1133">Transmembrane helix</keyword>
<evidence type="ECO:0000256" key="5">
    <source>
        <dbReference type="ARBA" id="ARBA00022989"/>
    </source>
</evidence>
<dbReference type="InterPro" id="IPR019133">
    <property type="entry name" value="MIC60"/>
</dbReference>
<sequence>MYPQVSGEQKQTFSGRSGVTAKVAGAEQDDAPKPSPTPAAPKDNLGKTDRAVSPAGKPKAKKEAKPASAEPKKEAVKLTTIDPLTIDNAADPVVQKMTQILNDVITVVNADNASGKYSSALTKAKDALTSLAGDVTSYSKAASQAAEEKIRQSQLQFDNGAKELIKRIEQEQADQELQWREEYEKERQRLAETYQEKLKAELEATQKVSDQLLENQLLEQSIKLQEKFATQVKDRVESERSARLSKLNDLSHSVEDLEKLTAKWSEVLDSNLKTQHLVVAVDAVKSLIESSDRPRPFVHELAALKEIAADNAVVNSAVASINPSAYQRGIPTPAQLIDRFRRVAAEVRKASLLPEDAGAASHAASLFLSKMMFKKQGLAVGDDVESILTRAETYLEEGNLDEATREVNGLQGWAKVLSRDWLNECRTVLEVKQALEVIGTEARLQSLSVE</sequence>
<name>A0A5N6KP05_9ROSI</name>
<evidence type="ECO:0008006" key="12">
    <source>
        <dbReference type="Google" id="ProtNLM"/>
    </source>
</evidence>
<gene>
    <name evidence="10" type="ORF">FH972_021128</name>
</gene>
<keyword evidence="8" id="KW-0175">Coiled coil</keyword>
<evidence type="ECO:0000256" key="1">
    <source>
        <dbReference type="ARBA" id="ARBA00004273"/>
    </source>
</evidence>
<comment type="caution">
    <text evidence="10">The sequence shown here is derived from an EMBL/GenBank/DDBJ whole genome shotgun (WGS) entry which is preliminary data.</text>
</comment>
<keyword evidence="6" id="KW-0496">Mitochondrion</keyword>
<keyword evidence="11" id="KW-1185">Reference proteome</keyword>
<evidence type="ECO:0000256" key="3">
    <source>
        <dbReference type="ARBA" id="ARBA00022692"/>
    </source>
</evidence>